<organism evidence="1 2">
    <name type="scientific">Pleuronectes platessa</name>
    <name type="common">European plaice</name>
    <dbReference type="NCBI Taxonomy" id="8262"/>
    <lineage>
        <taxon>Eukaryota</taxon>
        <taxon>Metazoa</taxon>
        <taxon>Chordata</taxon>
        <taxon>Craniata</taxon>
        <taxon>Vertebrata</taxon>
        <taxon>Euteleostomi</taxon>
        <taxon>Actinopterygii</taxon>
        <taxon>Neopterygii</taxon>
        <taxon>Teleostei</taxon>
        <taxon>Neoteleostei</taxon>
        <taxon>Acanthomorphata</taxon>
        <taxon>Carangaria</taxon>
        <taxon>Pleuronectiformes</taxon>
        <taxon>Pleuronectoidei</taxon>
        <taxon>Pleuronectidae</taxon>
        <taxon>Pleuronectes</taxon>
    </lineage>
</organism>
<sequence>MRGSDAETVTAETRCPEAEDTRCQQLMCLSVSEWTRISTVPLFRDLKWLQPQPVPLHPIFLHQQLPINQTPQTEQQISCKPQQSLCTDCLAGAGCQALLNMKTNPLCIIPDNLASHTASEKHALLWETSLLG</sequence>
<accession>A0A9N7YVR1</accession>
<dbReference type="EMBL" id="CADEAL010002291">
    <property type="protein sequence ID" value="CAB1439503.1"/>
    <property type="molecule type" value="Genomic_DNA"/>
</dbReference>
<keyword evidence="2" id="KW-1185">Reference proteome</keyword>
<gene>
    <name evidence="1" type="ORF">PLEPLA_LOCUS27290</name>
</gene>
<name>A0A9N7YVR1_PLEPL</name>
<protein>
    <submittedName>
        <fullName evidence="1">Uncharacterized protein</fullName>
    </submittedName>
</protein>
<evidence type="ECO:0000313" key="1">
    <source>
        <dbReference type="EMBL" id="CAB1439503.1"/>
    </source>
</evidence>
<evidence type="ECO:0000313" key="2">
    <source>
        <dbReference type="Proteomes" id="UP001153269"/>
    </source>
</evidence>
<dbReference type="Proteomes" id="UP001153269">
    <property type="component" value="Unassembled WGS sequence"/>
</dbReference>
<proteinExistence type="predicted"/>
<reference evidence="1" key="1">
    <citation type="submission" date="2020-03" db="EMBL/GenBank/DDBJ databases">
        <authorList>
            <person name="Weist P."/>
        </authorList>
    </citation>
    <scope>NUCLEOTIDE SEQUENCE</scope>
</reference>
<dbReference type="AlphaFoldDB" id="A0A9N7YVR1"/>
<comment type="caution">
    <text evidence="1">The sequence shown here is derived from an EMBL/GenBank/DDBJ whole genome shotgun (WGS) entry which is preliminary data.</text>
</comment>